<reference evidence="1 2" key="1">
    <citation type="journal article" date="2022" name="Hortic Res">
        <title>A haplotype resolved chromosomal level avocado genome allows analysis of novel avocado genes.</title>
        <authorList>
            <person name="Nath O."/>
            <person name="Fletcher S.J."/>
            <person name="Hayward A."/>
            <person name="Shaw L.M."/>
            <person name="Masouleh A.K."/>
            <person name="Furtado A."/>
            <person name="Henry R.J."/>
            <person name="Mitter N."/>
        </authorList>
    </citation>
    <scope>NUCLEOTIDE SEQUENCE [LARGE SCALE GENOMIC DNA]</scope>
    <source>
        <strain evidence="2">cv. Hass</strain>
    </source>
</reference>
<proteinExistence type="predicted"/>
<keyword evidence="2" id="KW-1185">Reference proteome</keyword>
<accession>A0ACC2LCG9</accession>
<dbReference type="EMBL" id="CM056815">
    <property type="protein sequence ID" value="KAJ8631013.1"/>
    <property type="molecule type" value="Genomic_DNA"/>
</dbReference>
<evidence type="ECO:0000313" key="2">
    <source>
        <dbReference type="Proteomes" id="UP001234297"/>
    </source>
</evidence>
<sequence length="615" mass="68352">MLNCFMHLGAFPSASMDSKRPQFLSLLLLLAIFSLFFKAPLSIASDTLFPGQSLTGNQTISSQDGKFELGFFKSGNSTSQNYYIGIWYKKIQQKTPVWVANRDKPLPDTSSELRFSYGNLVLLSQSKIPIWSSNSTSGGSNSAVAVLLETGNLVLRDGSNSSDIFWQSFDHPTDTWLPGGKLGLNKVTGENQVLYSWKNSENPARGMFSLEIDPNGSSQYYLVWNRSTRYWTSGVWNGQTFSLVPEMTANYIYNFSYVSNDKENYFTYTTMDSSLVSRFVMDVSGQIQQLTWLESSQQWMLFWSRPSDRCEAYSLCGAFSFCSQTTLPFCRCLQGFTPRSPIDWNFSDWSAGCSRRTPIQCESNSSAKGERDGFLMMRVVNFPENPQSSAAGSVQDCESACLNNCSCTAYAYGSQCSLWYGDLFDLKHLSVDVGDGSPLYIRLAASELPNSGGKKRLVAGIIAGVAGLVAILGMILAMILCYRRRRRNSEESEDEKIFFYPTWAASRLAEGEVIGVLDSRLEGNAVVEELQRALRVACWCIQDDENHRPSMGQVVQMLEGVLDVSIPPIPRTLQIITENQEPVVFSSESTSDRNSRAKDNLSASSQGKSMSSTSS</sequence>
<evidence type="ECO:0000313" key="1">
    <source>
        <dbReference type="EMBL" id="KAJ8631013.1"/>
    </source>
</evidence>
<organism evidence="1 2">
    <name type="scientific">Persea americana</name>
    <name type="common">Avocado</name>
    <dbReference type="NCBI Taxonomy" id="3435"/>
    <lineage>
        <taxon>Eukaryota</taxon>
        <taxon>Viridiplantae</taxon>
        <taxon>Streptophyta</taxon>
        <taxon>Embryophyta</taxon>
        <taxon>Tracheophyta</taxon>
        <taxon>Spermatophyta</taxon>
        <taxon>Magnoliopsida</taxon>
        <taxon>Magnoliidae</taxon>
        <taxon>Laurales</taxon>
        <taxon>Lauraceae</taxon>
        <taxon>Persea</taxon>
    </lineage>
</organism>
<protein>
    <submittedName>
        <fullName evidence="1">Uncharacterized protein</fullName>
    </submittedName>
</protein>
<comment type="caution">
    <text evidence="1">The sequence shown here is derived from an EMBL/GenBank/DDBJ whole genome shotgun (WGS) entry which is preliminary data.</text>
</comment>
<dbReference type="Proteomes" id="UP001234297">
    <property type="component" value="Chromosome 7"/>
</dbReference>
<gene>
    <name evidence="1" type="ORF">MRB53_024336</name>
</gene>
<name>A0ACC2LCG9_PERAE</name>